<gene>
    <name evidence="1" type="ORF">SDC9_166965</name>
</gene>
<dbReference type="AlphaFoldDB" id="A0A645G629"/>
<reference evidence="1" key="1">
    <citation type="submission" date="2019-08" db="EMBL/GenBank/DDBJ databases">
        <authorList>
            <person name="Kucharzyk K."/>
            <person name="Murdoch R.W."/>
            <person name="Higgins S."/>
            <person name="Loffler F."/>
        </authorList>
    </citation>
    <scope>NUCLEOTIDE SEQUENCE</scope>
</reference>
<protein>
    <recommendedName>
        <fullName evidence="2">Lipoprotein</fullName>
    </recommendedName>
</protein>
<proteinExistence type="predicted"/>
<sequence length="130" mass="14158">MNMMKKRFFTAALVLLMLVSAGCKQTSSTTLNSEYKIFYGGCQIEATVRELTVDGGTTTARIHFLNLGSETLSSLQALVEFVDAEGNTIDSDVLDLTFSTEITVGEGFSETATCKSNDKIVNVYVTEYTP</sequence>
<evidence type="ECO:0008006" key="2">
    <source>
        <dbReference type="Google" id="ProtNLM"/>
    </source>
</evidence>
<dbReference type="EMBL" id="VSSQ01067183">
    <property type="protein sequence ID" value="MPN19594.1"/>
    <property type="molecule type" value="Genomic_DNA"/>
</dbReference>
<name>A0A645G629_9ZZZZ</name>
<evidence type="ECO:0000313" key="1">
    <source>
        <dbReference type="EMBL" id="MPN19594.1"/>
    </source>
</evidence>
<comment type="caution">
    <text evidence="1">The sequence shown here is derived from an EMBL/GenBank/DDBJ whole genome shotgun (WGS) entry which is preliminary data.</text>
</comment>
<dbReference type="PROSITE" id="PS51257">
    <property type="entry name" value="PROKAR_LIPOPROTEIN"/>
    <property type="match status" value="1"/>
</dbReference>
<organism evidence="1">
    <name type="scientific">bioreactor metagenome</name>
    <dbReference type="NCBI Taxonomy" id="1076179"/>
    <lineage>
        <taxon>unclassified sequences</taxon>
        <taxon>metagenomes</taxon>
        <taxon>ecological metagenomes</taxon>
    </lineage>
</organism>
<accession>A0A645G629</accession>